<dbReference type="EMBL" id="VSSQ01003753">
    <property type="protein sequence ID" value="MPM22182.1"/>
    <property type="molecule type" value="Genomic_DNA"/>
</dbReference>
<feature type="domain" description="Glycosyltransferase 2-like" evidence="1">
    <location>
        <begin position="42"/>
        <end position="137"/>
    </location>
</feature>
<reference evidence="2" key="1">
    <citation type="submission" date="2019-08" db="EMBL/GenBank/DDBJ databases">
        <authorList>
            <person name="Kucharzyk K."/>
            <person name="Murdoch R.W."/>
            <person name="Higgins S."/>
            <person name="Loffler F."/>
        </authorList>
    </citation>
    <scope>NUCLEOTIDE SEQUENCE</scope>
</reference>
<gene>
    <name evidence="2" type="ORF">SDC9_68633</name>
</gene>
<sequence>MLIQNTNNVEIVSVHYKTPELIYNQYKTVREFYPENPYRIIDGSDDGIVYFSDLEDNDVNFKVERFGYNIHHGPGMDYAIKNSVYEYILILDSDVSLIEPPIQKMMDVFSGYAVGKRLIVNANGIEKWQKKWWWISKPFIYSYIHPYCMLIKKEAYLEFKPFKKHGAPCLDAMIDIYNRQKTHLLTEFQIEDYVNLILRGTRGKWGINL</sequence>
<dbReference type="Pfam" id="PF00535">
    <property type="entry name" value="Glycos_transf_2"/>
    <property type="match status" value="1"/>
</dbReference>
<dbReference type="Gene3D" id="3.90.550.10">
    <property type="entry name" value="Spore Coat Polysaccharide Biosynthesis Protein SpsA, Chain A"/>
    <property type="match status" value="1"/>
</dbReference>
<dbReference type="AlphaFoldDB" id="A0A644Y0Y6"/>
<proteinExistence type="predicted"/>
<dbReference type="SUPFAM" id="SSF53448">
    <property type="entry name" value="Nucleotide-diphospho-sugar transferases"/>
    <property type="match status" value="1"/>
</dbReference>
<protein>
    <recommendedName>
        <fullName evidence="1">Glycosyltransferase 2-like domain-containing protein</fullName>
    </recommendedName>
</protein>
<comment type="caution">
    <text evidence="2">The sequence shown here is derived from an EMBL/GenBank/DDBJ whole genome shotgun (WGS) entry which is preliminary data.</text>
</comment>
<dbReference type="InterPro" id="IPR001173">
    <property type="entry name" value="Glyco_trans_2-like"/>
</dbReference>
<organism evidence="2">
    <name type="scientific">bioreactor metagenome</name>
    <dbReference type="NCBI Taxonomy" id="1076179"/>
    <lineage>
        <taxon>unclassified sequences</taxon>
        <taxon>metagenomes</taxon>
        <taxon>ecological metagenomes</taxon>
    </lineage>
</organism>
<evidence type="ECO:0000259" key="1">
    <source>
        <dbReference type="Pfam" id="PF00535"/>
    </source>
</evidence>
<evidence type="ECO:0000313" key="2">
    <source>
        <dbReference type="EMBL" id="MPM22182.1"/>
    </source>
</evidence>
<name>A0A644Y0Y6_9ZZZZ</name>
<dbReference type="InterPro" id="IPR029044">
    <property type="entry name" value="Nucleotide-diphossugar_trans"/>
</dbReference>
<accession>A0A644Y0Y6</accession>